<proteinExistence type="predicted"/>
<protein>
    <submittedName>
        <fullName evidence="2">Uncharacterized protein</fullName>
    </submittedName>
</protein>
<dbReference type="HOGENOM" id="CLU_088286_0_0_1"/>
<gene>
    <name evidence="2" type="ORF">M436DRAFT_67775</name>
</gene>
<dbReference type="OrthoDB" id="10254945at2759"/>
<sequence length="265" mass="30382">MANPDPMDFDISGNQPEPDRPRGYHVPLPPWLPYKTDVYGQPINEHWTDVNEDYTVRLLDDRSAFEVRELNENDPTGMGRRFEGDWPKILHAILEKFGLKILNAAGFINNIHPLEEMGIGPFGQLHCFTWRNPTVDPNQRTHPVFRFDMWHGITQEDHDMLRHSLLLASAVLDDPIVLSYFHAMRQHVASMETVIDPDTNLICRIVDIPATLTPDQQLDTYQAMCDMRRWTYWSITGPANDDQTILGSTETQFDANGKSTDAARP</sequence>
<dbReference type="EMBL" id="KL584725">
    <property type="protein sequence ID" value="KEQ68858.1"/>
    <property type="molecule type" value="Genomic_DNA"/>
</dbReference>
<reference evidence="2 3" key="1">
    <citation type="journal article" date="2014" name="BMC Genomics">
        <title>Genome sequencing of four Aureobasidium pullulans varieties: biotechnological potential, stress tolerance, and description of new species.</title>
        <authorList>
            <person name="Gostin Ar C."/>
            <person name="Ohm R.A."/>
            <person name="Kogej T."/>
            <person name="Sonjak S."/>
            <person name="Turk M."/>
            <person name="Zajc J."/>
            <person name="Zalar P."/>
            <person name="Grube M."/>
            <person name="Sun H."/>
            <person name="Han J."/>
            <person name="Sharma A."/>
            <person name="Chiniquy J."/>
            <person name="Ngan C.Y."/>
            <person name="Lipzen A."/>
            <person name="Barry K."/>
            <person name="Grigoriev I.V."/>
            <person name="Gunde-Cimerman N."/>
        </authorList>
    </citation>
    <scope>NUCLEOTIDE SEQUENCE [LARGE SCALE GENOMIC DNA]</scope>
    <source>
        <strain evidence="2 3">CBS 147.97</strain>
    </source>
</reference>
<keyword evidence="3" id="KW-1185">Reference proteome</keyword>
<dbReference type="GeneID" id="25414286"/>
<feature type="region of interest" description="Disordered" evidence="1">
    <location>
        <begin position="1"/>
        <end position="23"/>
    </location>
</feature>
<accession>A0A074W7K5</accession>
<dbReference type="AlphaFoldDB" id="A0A074W7K5"/>
<evidence type="ECO:0000313" key="2">
    <source>
        <dbReference type="EMBL" id="KEQ68858.1"/>
    </source>
</evidence>
<dbReference type="Proteomes" id="UP000027730">
    <property type="component" value="Unassembled WGS sequence"/>
</dbReference>
<organism evidence="2 3">
    <name type="scientific">Aureobasidium namibiae CBS 147.97</name>
    <dbReference type="NCBI Taxonomy" id="1043004"/>
    <lineage>
        <taxon>Eukaryota</taxon>
        <taxon>Fungi</taxon>
        <taxon>Dikarya</taxon>
        <taxon>Ascomycota</taxon>
        <taxon>Pezizomycotina</taxon>
        <taxon>Dothideomycetes</taxon>
        <taxon>Dothideomycetidae</taxon>
        <taxon>Dothideales</taxon>
        <taxon>Saccotheciaceae</taxon>
        <taxon>Aureobasidium</taxon>
    </lineage>
</organism>
<evidence type="ECO:0000256" key="1">
    <source>
        <dbReference type="SAM" id="MobiDB-lite"/>
    </source>
</evidence>
<dbReference type="RefSeq" id="XP_013423052.1">
    <property type="nucleotide sequence ID" value="XM_013567598.1"/>
</dbReference>
<evidence type="ECO:0000313" key="3">
    <source>
        <dbReference type="Proteomes" id="UP000027730"/>
    </source>
</evidence>
<name>A0A074W7K5_9PEZI</name>